<evidence type="ECO:0000259" key="8">
    <source>
        <dbReference type="Pfam" id="PF01261"/>
    </source>
</evidence>
<evidence type="ECO:0000256" key="1">
    <source>
        <dbReference type="ARBA" id="ARBA00001947"/>
    </source>
</evidence>
<dbReference type="NCBIfam" id="TIGR00587">
    <property type="entry name" value="nfo"/>
    <property type="match status" value="1"/>
</dbReference>
<keyword evidence="4" id="KW-0227">DNA damage</keyword>
<keyword evidence="3" id="KW-0479">Metal-binding</keyword>
<dbReference type="GO" id="GO:0003906">
    <property type="term" value="F:DNA-(apurinic or apyrimidinic site) endonuclease activity"/>
    <property type="evidence" value="ECO:0007669"/>
    <property type="project" value="TreeGrafter"/>
</dbReference>
<comment type="cofactor">
    <cofactor evidence="1">
        <name>Zn(2+)</name>
        <dbReference type="ChEBI" id="CHEBI:29105"/>
    </cofactor>
</comment>
<protein>
    <submittedName>
        <fullName evidence="9">Deoxyribonuclease-4</fullName>
        <ecNumber evidence="9">3.1.21.2</ecNumber>
    </submittedName>
</protein>
<dbReference type="Pfam" id="PF01261">
    <property type="entry name" value="AP_endonuc_2"/>
    <property type="match status" value="1"/>
</dbReference>
<dbReference type="GO" id="GO:0003677">
    <property type="term" value="F:DNA binding"/>
    <property type="evidence" value="ECO:0007669"/>
    <property type="project" value="InterPro"/>
</dbReference>
<dbReference type="GO" id="GO:0008833">
    <property type="term" value="F:deoxyribonuclease IV (phage-T4-induced) activity"/>
    <property type="evidence" value="ECO:0007669"/>
    <property type="project" value="UniProtKB-EC"/>
</dbReference>
<keyword evidence="10" id="KW-1185">Reference proteome</keyword>
<evidence type="ECO:0000256" key="5">
    <source>
        <dbReference type="ARBA" id="ARBA00022801"/>
    </source>
</evidence>
<evidence type="ECO:0000256" key="4">
    <source>
        <dbReference type="ARBA" id="ARBA00022763"/>
    </source>
</evidence>
<organism evidence="9 10">
    <name type="scientific">Longimicrobium terrae</name>
    <dbReference type="NCBI Taxonomy" id="1639882"/>
    <lineage>
        <taxon>Bacteria</taxon>
        <taxon>Pseudomonadati</taxon>
        <taxon>Gemmatimonadota</taxon>
        <taxon>Longimicrobiia</taxon>
        <taxon>Longimicrobiales</taxon>
        <taxon>Longimicrobiaceae</taxon>
        <taxon>Longimicrobium</taxon>
    </lineage>
</organism>
<dbReference type="InterPro" id="IPR018246">
    <property type="entry name" value="AP_endonuc_F2_Zn_BS"/>
</dbReference>
<gene>
    <name evidence="9" type="ORF">HNQ61_005229</name>
</gene>
<evidence type="ECO:0000313" key="9">
    <source>
        <dbReference type="EMBL" id="MBB6073558.1"/>
    </source>
</evidence>
<accession>A0A841H6F3</accession>
<dbReference type="EMBL" id="JACHIA010000026">
    <property type="protein sequence ID" value="MBB6073558.1"/>
    <property type="molecule type" value="Genomic_DNA"/>
</dbReference>
<dbReference type="GO" id="GO:0008081">
    <property type="term" value="F:phosphoric diester hydrolase activity"/>
    <property type="evidence" value="ECO:0007669"/>
    <property type="project" value="TreeGrafter"/>
</dbReference>
<dbReference type="Gene3D" id="3.20.20.150">
    <property type="entry name" value="Divalent-metal-dependent TIM barrel enzymes"/>
    <property type="match status" value="1"/>
</dbReference>
<dbReference type="InterPro" id="IPR036237">
    <property type="entry name" value="Xyl_isomerase-like_sf"/>
</dbReference>
<reference evidence="9 10" key="1">
    <citation type="submission" date="2020-08" db="EMBL/GenBank/DDBJ databases">
        <title>Genomic Encyclopedia of Type Strains, Phase IV (KMG-IV): sequencing the most valuable type-strain genomes for metagenomic binning, comparative biology and taxonomic classification.</title>
        <authorList>
            <person name="Goeker M."/>
        </authorList>
    </citation>
    <scope>NUCLEOTIDE SEQUENCE [LARGE SCALE GENOMIC DNA]</scope>
    <source>
        <strain evidence="9 10">DSM 29007</strain>
    </source>
</reference>
<dbReference type="SMART" id="SM00518">
    <property type="entry name" value="AP2Ec"/>
    <property type="match status" value="1"/>
</dbReference>
<dbReference type="EC" id="3.1.21.2" evidence="9"/>
<dbReference type="RefSeq" id="WP_170034221.1">
    <property type="nucleotide sequence ID" value="NZ_JABDTL010000001.1"/>
</dbReference>
<dbReference type="PANTHER" id="PTHR21445:SF0">
    <property type="entry name" value="APURINIC-APYRIMIDINIC ENDONUCLEASE"/>
    <property type="match status" value="1"/>
</dbReference>
<evidence type="ECO:0000256" key="2">
    <source>
        <dbReference type="ARBA" id="ARBA00005340"/>
    </source>
</evidence>
<dbReference type="SUPFAM" id="SSF51658">
    <property type="entry name" value="Xylose isomerase-like"/>
    <property type="match status" value="1"/>
</dbReference>
<dbReference type="InterPro" id="IPR001719">
    <property type="entry name" value="AP_endonuc_2"/>
</dbReference>
<dbReference type="AlphaFoldDB" id="A0A841H6F3"/>
<keyword evidence="5 9" id="KW-0378">Hydrolase</keyword>
<name>A0A841H6F3_9BACT</name>
<dbReference type="PANTHER" id="PTHR21445">
    <property type="entry name" value="ENDONUCLEASE IV ENDODEOXYRIBONUCLEASE IV"/>
    <property type="match status" value="1"/>
</dbReference>
<dbReference type="Proteomes" id="UP000582837">
    <property type="component" value="Unassembled WGS sequence"/>
</dbReference>
<feature type="domain" description="Xylose isomerase-like TIM barrel" evidence="8">
    <location>
        <begin position="23"/>
        <end position="275"/>
    </location>
</feature>
<evidence type="ECO:0000313" key="10">
    <source>
        <dbReference type="Proteomes" id="UP000582837"/>
    </source>
</evidence>
<dbReference type="PROSITE" id="PS51432">
    <property type="entry name" value="AP_NUCLEASE_F2_4"/>
    <property type="match status" value="1"/>
</dbReference>
<sequence>MPKHHLGAHTVDNGGIHMAALRAGAAGFTALQCFTAIPKFYGDKSTIKPERVERFGRALDEAGIPAKNVVVHAAYVLSVATAEPDKWERAAAGLAKEMERSTTLGVGAVCFHPGSATDGDPKKAAERVAKAITQALRSVDGTTRLLVENTAGAGKTVGRTAEEVADILRHVPDELRERTGYGLDTCHMFASGWAIHESAKRQKEILDEWEQTTGERPGFFHLNDSEGAFASNKDRHMLLGEGQIGAEPFRWLLADPRSRGIPLILETPQENYEIADDDASADPFDLRMMELLTSLEARR</sequence>
<dbReference type="InterPro" id="IPR013022">
    <property type="entry name" value="Xyl_isomerase-like_TIM-brl"/>
</dbReference>
<dbReference type="PROSITE" id="PS00731">
    <property type="entry name" value="AP_NUCLEASE_F2_3"/>
    <property type="match status" value="1"/>
</dbReference>
<evidence type="ECO:0000256" key="3">
    <source>
        <dbReference type="ARBA" id="ARBA00022723"/>
    </source>
</evidence>
<comment type="caution">
    <text evidence="9">The sequence shown here is derived from an EMBL/GenBank/DDBJ whole genome shotgun (WGS) entry which is preliminary data.</text>
</comment>
<evidence type="ECO:0000256" key="7">
    <source>
        <dbReference type="ARBA" id="ARBA00023204"/>
    </source>
</evidence>
<dbReference type="GO" id="GO:0006284">
    <property type="term" value="P:base-excision repair"/>
    <property type="evidence" value="ECO:0007669"/>
    <property type="project" value="TreeGrafter"/>
</dbReference>
<proteinExistence type="inferred from homology"/>
<dbReference type="GO" id="GO:0008270">
    <property type="term" value="F:zinc ion binding"/>
    <property type="evidence" value="ECO:0007669"/>
    <property type="project" value="InterPro"/>
</dbReference>
<evidence type="ECO:0000256" key="6">
    <source>
        <dbReference type="ARBA" id="ARBA00022833"/>
    </source>
</evidence>
<keyword evidence="6" id="KW-0862">Zinc</keyword>
<keyword evidence="7" id="KW-0234">DNA repair</keyword>
<comment type="similarity">
    <text evidence="2">Belongs to the AP endonuclease 2 family.</text>
</comment>